<dbReference type="Proteomes" id="UP000827872">
    <property type="component" value="Linkage Group LG06"/>
</dbReference>
<protein>
    <submittedName>
        <fullName evidence="1">Uncharacterized protein</fullName>
    </submittedName>
</protein>
<dbReference type="EMBL" id="CM037619">
    <property type="protein sequence ID" value="KAH8007695.1"/>
    <property type="molecule type" value="Genomic_DNA"/>
</dbReference>
<name>A0ACB8FRX6_9SAUR</name>
<gene>
    <name evidence="1" type="ORF">K3G42_025044</name>
</gene>
<sequence length="346" mass="38175">MKRKAGNPAEEKQEACGIWLDTSSLKKRKMKTLIAKPTLSLQNRALLYPAPEKVPLPFTKQTTISTFFRTQSAGEKKASTNSGLPGAASKSNHSLQGCESVEGKKSRLVASSFLPLLEFKLVPNDTYQASSHSNSRGMDRAKEEKLTTEDNNLASTHSAVSRSPLRNKNGGRRTSSTLCSQTNQNLKALRRDRSHSSFSKSCLSDSSDSENTDPQLERRGTAVKLRDFNQNMAGISSETVMALHVSDKGPENSQSGCTSSLFSQDSEGHRVISHHFSGEREKLCLLKQPLWDKSNRGTSPVYRDCFRTCFPKESGPQLPAGAEIQLESCYDLLFTEDSEGNRVIKH</sequence>
<comment type="caution">
    <text evidence="1">The sequence shown here is derived from an EMBL/GenBank/DDBJ whole genome shotgun (WGS) entry which is preliminary data.</text>
</comment>
<proteinExistence type="predicted"/>
<evidence type="ECO:0000313" key="2">
    <source>
        <dbReference type="Proteomes" id="UP000827872"/>
    </source>
</evidence>
<accession>A0ACB8FRX6</accession>
<reference evidence="1" key="1">
    <citation type="submission" date="2021-08" db="EMBL/GenBank/DDBJ databases">
        <title>The first chromosome-level gecko genome reveals the dynamic sex chromosomes of Neotropical dwarf geckos (Sphaerodactylidae: Sphaerodactylus).</title>
        <authorList>
            <person name="Pinto B.J."/>
            <person name="Keating S.E."/>
            <person name="Gamble T."/>
        </authorList>
    </citation>
    <scope>NUCLEOTIDE SEQUENCE</scope>
    <source>
        <strain evidence="1">TG3544</strain>
    </source>
</reference>
<organism evidence="1 2">
    <name type="scientific">Sphaerodactylus townsendi</name>
    <dbReference type="NCBI Taxonomy" id="933632"/>
    <lineage>
        <taxon>Eukaryota</taxon>
        <taxon>Metazoa</taxon>
        <taxon>Chordata</taxon>
        <taxon>Craniata</taxon>
        <taxon>Vertebrata</taxon>
        <taxon>Euteleostomi</taxon>
        <taxon>Lepidosauria</taxon>
        <taxon>Squamata</taxon>
        <taxon>Bifurcata</taxon>
        <taxon>Gekkota</taxon>
        <taxon>Sphaerodactylidae</taxon>
        <taxon>Sphaerodactylus</taxon>
    </lineage>
</organism>
<evidence type="ECO:0000313" key="1">
    <source>
        <dbReference type="EMBL" id="KAH8007695.1"/>
    </source>
</evidence>
<keyword evidence="2" id="KW-1185">Reference proteome</keyword>